<comment type="caution">
    <text evidence="1">The sequence shown here is derived from an EMBL/GenBank/DDBJ whole genome shotgun (WGS) entry which is preliminary data.</text>
</comment>
<accession>A0ABD5P637</accession>
<protein>
    <submittedName>
        <fullName evidence="1">Alkaline phosphatase family protein</fullName>
    </submittedName>
</protein>
<dbReference type="Pfam" id="PF01663">
    <property type="entry name" value="Phosphodiest"/>
    <property type="match status" value="1"/>
</dbReference>
<reference evidence="1 2" key="1">
    <citation type="journal article" date="2019" name="Int. J. Syst. Evol. Microbiol.">
        <title>The Global Catalogue of Microorganisms (GCM) 10K type strain sequencing project: providing services to taxonomists for standard genome sequencing and annotation.</title>
        <authorList>
            <consortium name="The Broad Institute Genomics Platform"/>
            <consortium name="The Broad Institute Genome Sequencing Center for Infectious Disease"/>
            <person name="Wu L."/>
            <person name="Ma J."/>
        </authorList>
    </citation>
    <scope>NUCLEOTIDE SEQUENCE [LARGE SCALE GENOMIC DNA]</scope>
    <source>
        <strain evidence="1 2">CGMCC 1.12553</strain>
    </source>
</reference>
<proteinExistence type="predicted"/>
<dbReference type="Proteomes" id="UP001595921">
    <property type="component" value="Unassembled WGS sequence"/>
</dbReference>
<evidence type="ECO:0000313" key="1">
    <source>
        <dbReference type="EMBL" id="MFC4356334.1"/>
    </source>
</evidence>
<dbReference type="AlphaFoldDB" id="A0ABD5P637"/>
<sequence length="302" mass="33318">MTLVILALDALDAGLVEHFDLDSFRLASSTEVQTFAHARDQPFTPEVWATVATGLDPEEHGVTGSGTSEWDNPLLEFASKFSAKLPENRRGQLGDLVGRATGERERVGRTDRKTVFDREGGVVRNWPGVGDGADLQRAWDLMVAVSKDISRREFERDLLGLCAEQFGWAREMLHHEVSVAGVHVHTLDAAGHAYADDEAALREVYERVGGFVDEVAAALGPDDDLLLLSDHGMRTAFFDADAGEKPGSHSWRAYASATTEDVPDDVYDVADWVDRHVRGVAPDEDDRVEMPMEQLRDLGYVE</sequence>
<gene>
    <name evidence="1" type="ORF">ACFO0N_00055</name>
</gene>
<name>A0ABD5P637_9EURY</name>
<dbReference type="InterPro" id="IPR017850">
    <property type="entry name" value="Alkaline_phosphatase_core_sf"/>
</dbReference>
<keyword evidence="2" id="KW-1185">Reference proteome</keyword>
<dbReference type="Gene3D" id="3.40.720.10">
    <property type="entry name" value="Alkaline Phosphatase, subunit A"/>
    <property type="match status" value="1"/>
</dbReference>
<dbReference type="SUPFAM" id="SSF53649">
    <property type="entry name" value="Alkaline phosphatase-like"/>
    <property type="match status" value="1"/>
</dbReference>
<dbReference type="RefSeq" id="WP_267624690.1">
    <property type="nucleotide sequence ID" value="NZ_JAODIW010000010.1"/>
</dbReference>
<dbReference type="EMBL" id="JBHSDS010000001">
    <property type="protein sequence ID" value="MFC4356334.1"/>
    <property type="molecule type" value="Genomic_DNA"/>
</dbReference>
<dbReference type="InterPro" id="IPR002591">
    <property type="entry name" value="Phosphodiest/P_Trfase"/>
</dbReference>
<evidence type="ECO:0000313" key="2">
    <source>
        <dbReference type="Proteomes" id="UP001595921"/>
    </source>
</evidence>
<organism evidence="1 2">
    <name type="scientific">Halobium salinum</name>
    <dbReference type="NCBI Taxonomy" id="1364940"/>
    <lineage>
        <taxon>Archaea</taxon>
        <taxon>Methanobacteriati</taxon>
        <taxon>Methanobacteriota</taxon>
        <taxon>Stenosarchaea group</taxon>
        <taxon>Halobacteria</taxon>
        <taxon>Halobacteriales</taxon>
        <taxon>Haloferacaceae</taxon>
        <taxon>Halobium</taxon>
    </lineage>
</organism>